<accession>A0A381P7I9</accession>
<dbReference type="InterPro" id="IPR015424">
    <property type="entry name" value="PyrdxlP-dep_Trfase"/>
</dbReference>
<organism evidence="1">
    <name type="scientific">marine metagenome</name>
    <dbReference type="NCBI Taxonomy" id="408172"/>
    <lineage>
        <taxon>unclassified sequences</taxon>
        <taxon>metagenomes</taxon>
        <taxon>ecological metagenomes</taxon>
    </lineage>
</organism>
<dbReference type="InterPro" id="IPR015422">
    <property type="entry name" value="PyrdxlP-dep_Trfase_small"/>
</dbReference>
<evidence type="ECO:0000313" key="1">
    <source>
        <dbReference type="EMBL" id="SUZ62188.1"/>
    </source>
</evidence>
<dbReference type="Pfam" id="PF12897">
    <property type="entry name" value="Asp_aminotransf"/>
    <property type="match status" value="1"/>
</dbReference>
<dbReference type="SUPFAM" id="SSF53383">
    <property type="entry name" value="PLP-dependent transferases"/>
    <property type="match status" value="1"/>
</dbReference>
<sequence>VRALESRWDELRRNPLTLDLTRGKPAPEQLALSDALDGILSGDYRLEDGTDARNYGGLRGIPEARRLGAQLLGTDPENIIVCGNSSLQAMQLVMDAAMRYGLCDERFSALGSAHAVVPVPGYDRHFALTESFDIEMIPVPMTATGPDMDTLEETIRSDSQCRFLWCVPKYSNPTGCIYDPATVDRIAALPNKAHGPLLILWDNAYAVHDFNFPKAELAPILTSARKHGTDDSIVMFASTSKITFAGGGIAFIGGSETTLNAIEARLAVMTIGPDKVNQLRHAKFLNGRVDDHMAAHARILKPKFETVERSLQTHLGNRDLATWTRPDGGYFVTLSTAPGFATQVVAMAATAGVVLTPAGATFPYGHDPEDSVIRIAPTFASNDEIEKAIEILAVCLELSMRRSS</sequence>
<dbReference type="GO" id="GO:0004069">
    <property type="term" value="F:L-aspartate:2-oxoglutarate aminotransferase activity"/>
    <property type="evidence" value="ECO:0007669"/>
    <property type="project" value="InterPro"/>
</dbReference>
<dbReference type="InterPro" id="IPR015421">
    <property type="entry name" value="PyrdxlP-dep_Trfase_major"/>
</dbReference>
<gene>
    <name evidence="1" type="ORF">METZ01_LOCUS15042</name>
</gene>
<dbReference type="Gene3D" id="3.40.640.10">
    <property type="entry name" value="Type I PLP-dependent aspartate aminotransferase-like (Major domain)"/>
    <property type="match status" value="1"/>
</dbReference>
<dbReference type="CDD" id="cd00609">
    <property type="entry name" value="AAT_like"/>
    <property type="match status" value="1"/>
</dbReference>
<dbReference type="Gene3D" id="3.90.1150.10">
    <property type="entry name" value="Aspartate Aminotransferase, domain 1"/>
    <property type="match status" value="1"/>
</dbReference>
<name>A0A381P7I9_9ZZZZ</name>
<dbReference type="InterPro" id="IPR024551">
    <property type="entry name" value="AspAT_Ic"/>
</dbReference>
<dbReference type="PANTHER" id="PTHR43799">
    <property type="entry name" value="AMINOTRANSFERASE, PUTATIVE-RELATED"/>
    <property type="match status" value="1"/>
</dbReference>
<reference evidence="1" key="1">
    <citation type="submission" date="2018-05" db="EMBL/GenBank/DDBJ databases">
        <authorList>
            <person name="Lanie J.A."/>
            <person name="Ng W.-L."/>
            <person name="Kazmierczak K.M."/>
            <person name="Andrzejewski T.M."/>
            <person name="Davidsen T.M."/>
            <person name="Wayne K.J."/>
            <person name="Tettelin H."/>
            <person name="Glass J.I."/>
            <person name="Rusch D."/>
            <person name="Podicherti R."/>
            <person name="Tsui H.-C.T."/>
            <person name="Winkler M.E."/>
        </authorList>
    </citation>
    <scope>NUCLEOTIDE SEQUENCE</scope>
</reference>
<evidence type="ECO:0008006" key="2">
    <source>
        <dbReference type="Google" id="ProtNLM"/>
    </source>
</evidence>
<dbReference type="AlphaFoldDB" id="A0A381P7I9"/>
<protein>
    <recommendedName>
        <fullName evidence="2">Aminotransferase class I/classII domain-containing protein</fullName>
    </recommendedName>
</protein>
<dbReference type="EMBL" id="UINC01000854">
    <property type="protein sequence ID" value="SUZ62188.1"/>
    <property type="molecule type" value="Genomic_DNA"/>
</dbReference>
<dbReference type="PANTHER" id="PTHR43799:SF1">
    <property type="entry name" value="ASPARTATE AMINOTRANSFERASE"/>
    <property type="match status" value="1"/>
</dbReference>
<proteinExistence type="predicted"/>
<feature type="non-terminal residue" evidence="1">
    <location>
        <position position="1"/>
    </location>
</feature>